<accession>A0AAN8GNI8</accession>
<dbReference type="AlphaFoldDB" id="A0AAN8GNI8"/>
<evidence type="ECO:0000313" key="2">
    <source>
        <dbReference type="EMBL" id="KAK5886024.1"/>
    </source>
</evidence>
<keyword evidence="3" id="KW-1185">Reference proteome</keyword>
<comment type="caution">
    <text evidence="2">The sequence shown here is derived from an EMBL/GenBank/DDBJ whole genome shotgun (WGS) entry which is preliminary data.</text>
</comment>
<protein>
    <submittedName>
        <fullName evidence="2">Uncharacterized protein</fullName>
    </submittedName>
</protein>
<gene>
    <name evidence="2" type="ORF">CesoFtcFv8_017103</name>
</gene>
<sequence length="106" mass="11220">MGIELQLGWSPLTPGCHDYPERAGWRSERRARLLLGGLLEFSSGMPPKPRPLLGGDVGEGGGSWESGGASLTPIQGQSNAPPVIKTKRENPTKPSAAVFVVGSTRR</sequence>
<dbReference type="EMBL" id="JAULUE010002059">
    <property type="protein sequence ID" value="KAK5886024.1"/>
    <property type="molecule type" value="Genomic_DNA"/>
</dbReference>
<organism evidence="2 3">
    <name type="scientific">Champsocephalus esox</name>
    <name type="common">pike icefish</name>
    <dbReference type="NCBI Taxonomy" id="159716"/>
    <lineage>
        <taxon>Eukaryota</taxon>
        <taxon>Metazoa</taxon>
        <taxon>Chordata</taxon>
        <taxon>Craniata</taxon>
        <taxon>Vertebrata</taxon>
        <taxon>Euteleostomi</taxon>
        <taxon>Actinopterygii</taxon>
        <taxon>Neopterygii</taxon>
        <taxon>Teleostei</taxon>
        <taxon>Neoteleostei</taxon>
        <taxon>Acanthomorphata</taxon>
        <taxon>Eupercaria</taxon>
        <taxon>Perciformes</taxon>
        <taxon>Notothenioidei</taxon>
        <taxon>Channichthyidae</taxon>
        <taxon>Champsocephalus</taxon>
    </lineage>
</organism>
<reference evidence="2 3" key="1">
    <citation type="journal article" date="2023" name="Mol. Biol. Evol.">
        <title>Genomics of Secondarily Temperate Adaptation in the Only Non-Antarctic Icefish.</title>
        <authorList>
            <person name="Rivera-Colon A.G."/>
            <person name="Rayamajhi N."/>
            <person name="Minhas B.F."/>
            <person name="Madrigal G."/>
            <person name="Bilyk K.T."/>
            <person name="Yoon V."/>
            <person name="Hune M."/>
            <person name="Gregory S."/>
            <person name="Cheng C.H.C."/>
            <person name="Catchen J.M."/>
        </authorList>
    </citation>
    <scope>NUCLEOTIDE SEQUENCE [LARGE SCALE GENOMIC DNA]</scope>
    <source>
        <strain evidence="2">JC2023a</strain>
    </source>
</reference>
<name>A0AAN8GNI8_9TELE</name>
<feature type="compositionally biased region" description="Gly residues" evidence="1">
    <location>
        <begin position="55"/>
        <end position="65"/>
    </location>
</feature>
<feature type="region of interest" description="Disordered" evidence="1">
    <location>
        <begin position="45"/>
        <end position="106"/>
    </location>
</feature>
<proteinExistence type="predicted"/>
<evidence type="ECO:0000313" key="3">
    <source>
        <dbReference type="Proteomes" id="UP001335648"/>
    </source>
</evidence>
<evidence type="ECO:0000256" key="1">
    <source>
        <dbReference type="SAM" id="MobiDB-lite"/>
    </source>
</evidence>
<dbReference type="Proteomes" id="UP001335648">
    <property type="component" value="Unassembled WGS sequence"/>
</dbReference>